<keyword evidence="3" id="KW-1185">Reference proteome</keyword>
<dbReference type="PANTHER" id="PTHR33993:SF14">
    <property type="entry name" value="GB|AAF24581.1"/>
    <property type="match status" value="1"/>
</dbReference>
<accession>A0ABP6LMZ7</accession>
<dbReference type="PANTHER" id="PTHR33993">
    <property type="entry name" value="GLYOXALASE-RELATED"/>
    <property type="match status" value="1"/>
</dbReference>
<evidence type="ECO:0000313" key="2">
    <source>
        <dbReference type="EMBL" id="GAA3052507.1"/>
    </source>
</evidence>
<name>A0ABP6LMZ7_9MICC</name>
<feature type="domain" description="VOC" evidence="1">
    <location>
        <begin position="4"/>
        <end position="127"/>
    </location>
</feature>
<dbReference type="RefSeq" id="WP_344682834.1">
    <property type="nucleotide sequence ID" value="NZ_BAAAVT010000002.1"/>
</dbReference>
<organism evidence="2 3">
    <name type="scientific">Nesterenkonia aethiopica</name>
    <dbReference type="NCBI Taxonomy" id="269144"/>
    <lineage>
        <taxon>Bacteria</taxon>
        <taxon>Bacillati</taxon>
        <taxon>Actinomycetota</taxon>
        <taxon>Actinomycetes</taxon>
        <taxon>Micrococcales</taxon>
        <taxon>Micrococcaceae</taxon>
        <taxon>Nesterenkonia</taxon>
    </lineage>
</organism>
<dbReference type="SUPFAM" id="SSF54593">
    <property type="entry name" value="Glyoxalase/Bleomycin resistance protein/Dihydroxybiphenyl dioxygenase"/>
    <property type="match status" value="1"/>
</dbReference>
<protein>
    <submittedName>
        <fullName evidence="2">VOC family protein</fullName>
    </submittedName>
</protein>
<evidence type="ECO:0000313" key="3">
    <source>
        <dbReference type="Proteomes" id="UP001500236"/>
    </source>
</evidence>
<dbReference type="InterPro" id="IPR052164">
    <property type="entry name" value="Anthracycline_SecMetBiosynth"/>
</dbReference>
<dbReference type="Pfam" id="PF00903">
    <property type="entry name" value="Glyoxalase"/>
    <property type="match status" value="1"/>
</dbReference>
<evidence type="ECO:0000259" key="1">
    <source>
        <dbReference type="PROSITE" id="PS51819"/>
    </source>
</evidence>
<dbReference type="InterPro" id="IPR004360">
    <property type="entry name" value="Glyas_Fos-R_dOase_dom"/>
</dbReference>
<dbReference type="Gene3D" id="3.10.180.10">
    <property type="entry name" value="2,3-Dihydroxybiphenyl 1,2-Dioxygenase, domain 1"/>
    <property type="match status" value="1"/>
</dbReference>
<reference evidence="3" key="1">
    <citation type="journal article" date="2019" name="Int. J. Syst. Evol. Microbiol.">
        <title>The Global Catalogue of Microorganisms (GCM) 10K type strain sequencing project: providing services to taxonomists for standard genome sequencing and annotation.</title>
        <authorList>
            <consortium name="The Broad Institute Genomics Platform"/>
            <consortium name="The Broad Institute Genome Sequencing Center for Infectious Disease"/>
            <person name="Wu L."/>
            <person name="Ma J."/>
        </authorList>
    </citation>
    <scope>NUCLEOTIDE SEQUENCE [LARGE SCALE GENOMIC DNA]</scope>
    <source>
        <strain evidence="3">JCM 14309</strain>
    </source>
</reference>
<comment type="caution">
    <text evidence="2">The sequence shown here is derived from an EMBL/GenBank/DDBJ whole genome shotgun (WGS) entry which is preliminary data.</text>
</comment>
<dbReference type="InterPro" id="IPR029068">
    <property type="entry name" value="Glyas_Bleomycin-R_OHBP_Dase"/>
</dbReference>
<dbReference type="PROSITE" id="PS51819">
    <property type="entry name" value="VOC"/>
    <property type="match status" value="1"/>
</dbReference>
<proteinExistence type="predicted"/>
<dbReference type="EMBL" id="BAAAVT010000002">
    <property type="protein sequence ID" value="GAA3052507.1"/>
    <property type="molecule type" value="Genomic_DNA"/>
</dbReference>
<gene>
    <name evidence="2" type="ORF">GCM10010529_03160</name>
</gene>
<dbReference type="InterPro" id="IPR037523">
    <property type="entry name" value="VOC_core"/>
</dbReference>
<sequence length="144" mass="15944">MLHGFTTINFYVDDVAGAASWYREVLGIEPYFVRPSREDPAYVEFRVGDQDAELGLISSQYRPGGHGEARPAGAVMYWHVDDVSGAVGRLLELGATELEPPTPRGTEGWETAQVADPFGNILGLMYSPHFLELRDRRAAESSRD</sequence>
<dbReference type="Proteomes" id="UP001500236">
    <property type="component" value="Unassembled WGS sequence"/>
</dbReference>